<evidence type="ECO:0000259" key="1">
    <source>
        <dbReference type="Pfam" id="PF08241"/>
    </source>
</evidence>
<dbReference type="Proteomes" id="UP001159427">
    <property type="component" value="Unassembled WGS sequence"/>
</dbReference>
<gene>
    <name evidence="2" type="ORF">PEVE_00038857</name>
</gene>
<proteinExistence type="predicted"/>
<evidence type="ECO:0000313" key="3">
    <source>
        <dbReference type="Proteomes" id="UP001159427"/>
    </source>
</evidence>
<feature type="domain" description="Methyltransferase type 11" evidence="1">
    <location>
        <begin position="223"/>
        <end position="316"/>
    </location>
</feature>
<feature type="domain" description="Methyltransferase type 11" evidence="1">
    <location>
        <begin position="2"/>
        <end position="95"/>
    </location>
</feature>
<dbReference type="InterPro" id="IPR029063">
    <property type="entry name" value="SAM-dependent_MTases_sf"/>
</dbReference>
<dbReference type="EMBL" id="CALNXI010000671">
    <property type="protein sequence ID" value="CAH3031425.1"/>
    <property type="molecule type" value="Genomic_DNA"/>
</dbReference>
<accession>A0ABN8MMH0</accession>
<dbReference type="CDD" id="cd02440">
    <property type="entry name" value="AdoMet_MTases"/>
    <property type="match status" value="2"/>
</dbReference>
<dbReference type="Gene3D" id="3.40.50.150">
    <property type="entry name" value="Vaccinia Virus protein VP39"/>
    <property type="match status" value="2"/>
</dbReference>
<organism evidence="2 3">
    <name type="scientific">Porites evermanni</name>
    <dbReference type="NCBI Taxonomy" id="104178"/>
    <lineage>
        <taxon>Eukaryota</taxon>
        <taxon>Metazoa</taxon>
        <taxon>Cnidaria</taxon>
        <taxon>Anthozoa</taxon>
        <taxon>Hexacorallia</taxon>
        <taxon>Scleractinia</taxon>
        <taxon>Fungiina</taxon>
        <taxon>Poritidae</taxon>
        <taxon>Porites</taxon>
    </lineage>
</organism>
<protein>
    <recommendedName>
        <fullName evidence="1">Methyltransferase type 11 domain-containing protein</fullName>
    </recommendedName>
</protein>
<dbReference type="PANTHER" id="PTHR43591">
    <property type="entry name" value="METHYLTRANSFERASE"/>
    <property type="match status" value="1"/>
</dbReference>
<dbReference type="SUPFAM" id="SSF53335">
    <property type="entry name" value="S-adenosyl-L-methionine-dependent methyltransferases"/>
    <property type="match status" value="2"/>
</dbReference>
<dbReference type="PANTHER" id="PTHR43591:SF110">
    <property type="entry name" value="RHODANESE DOMAIN-CONTAINING PROTEIN"/>
    <property type="match status" value="1"/>
</dbReference>
<comment type="caution">
    <text evidence="2">The sequence shown here is derived from an EMBL/GenBank/DDBJ whole genome shotgun (WGS) entry which is preliminary data.</text>
</comment>
<name>A0ABN8MMH0_9CNID</name>
<keyword evidence="3" id="KW-1185">Reference proteome</keyword>
<sequence length="370" mass="41051">MDAGAGTGLVGIELQKFGFSTIDALDISPGMLEEAKKKNIYKKFICAALSDQRIPEIKTGEYDVLICVGVFAIAHVPPVAIVEMMRMVRAGGLVCCGVRGDDLKAYHGKMAELETAGHWKLVKEKKVPYYDRDDMPTESTAFMAAESFKEGYNNAFSNRYAHLTDKTTGDEVRKLYDEWAAEYDKDVLEIARFKGFNPIVKTLDDAVQAELKDFPKDKIKIMDAGAGTGLVGIELQKFGFSTIDALDISPGMLEEAKKKNIYKKFICAALSDQRIPEIKTGEYDVLICVGVFAIAHVPPVAIVEMMRMVRAGGLVCCGVRGDDLKAYHGKMAELETAGHWKLVKEKKVPYYDRDDMPTESTAFVYKVLKH</sequence>
<evidence type="ECO:0000313" key="2">
    <source>
        <dbReference type="EMBL" id="CAH3031425.1"/>
    </source>
</evidence>
<dbReference type="Pfam" id="PF08241">
    <property type="entry name" value="Methyltransf_11"/>
    <property type="match status" value="2"/>
</dbReference>
<dbReference type="InterPro" id="IPR013216">
    <property type="entry name" value="Methyltransf_11"/>
</dbReference>
<reference evidence="2 3" key="1">
    <citation type="submission" date="2022-05" db="EMBL/GenBank/DDBJ databases">
        <authorList>
            <consortium name="Genoscope - CEA"/>
            <person name="William W."/>
        </authorList>
    </citation>
    <scope>NUCLEOTIDE SEQUENCE [LARGE SCALE GENOMIC DNA]</scope>
</reference>